<dbReference type="GO" id="GO:0046872">
    <property type="term" value="F:metal ion binding"/>
    <property type="evidence" value="ECO:0007669"/>
    <property type="project" value="UniProtKB-KW"/>
</dbReference>
<keyword evidence="3" id="KW-0645">Protease</keyword>
<evidence type="ECO:0000256" key="8">
    <source>
        <dbReference type="SAM" id="Phobius"/>
    </source>
</evidence>
<dbReference type="SUPFAM" id="SSF51261">
    <property type="entry name" value="Duplicated hybrid motif"/>
    <property type="match status" value="1"/>
</dbReference>
<accession>A0A5C6VL55</accession>
<keyword evidence="8" id="KW-1133">Transmembrane helix</keyword>
<dbReference type="RefSeq" id="WP_147012176.1">
    <property type="nucleotide sequence ID" value="NZ_VORB01000001.1"/>
</dbReference>
<reference evidence="11 12" key="1">
    <citation type="submission" date="2019-08" db="EMBL/GenBank/DDBJ databases">
        <title>Genome of Luteibaculum oceani JCM 18817.</title>
        <authorList>
            <person name="Bowman J.P."/>
        </authorList>
    </citation>
    <scope>NUCLEOTIDE SEQUENCE [LARGE SCALE GENOMIC DNA]</scope>
    <source>
        <strain evidence="11 12">JCM 18817</strain>
    </source>
</reference>
<proteinExistence type="predicted"/>
<protein>
    <submittedName>
        <fullName evidence="11">Peptidoglycan DD-metalloendopeptidase family protein</fullName>
    </submittedName>
</protein>
<evidence type="ECO:0000256" key="6">
    <source>
        <dbReference type="ARBA" id="ARBA00022833"/>
    </source>
</evidence>
<keyword evidence="6" id="KW-0862">Zinc</keyword>
<comment type="cofactor">
    <cofactor evidence="1">
        <name>Zn(2+)</name>
        <dbReference type="ChEBI" id="CHEBI:29105"/>
    </cofactor>
</comment>
<feature type="domain" description="M23ase beta-sheet core" evidence="9">
    <location>
        <begin position="295"/>
        <end position="390"/>
    </location>
</feature>
<evidence type="ECO:0000256" key="1">
    <source>
        <dbReference type="ARBA" id="ARBA00001947"/>
    </source>
</evidence>
<evidence type="ECO:0000313" key="11">
    <source>
        <dbReference type="EMBL" id="TXC85086.1"/>
    </source>
</evidence>
<evidence type="ECO:0000256" key="5">
    <source>
        <dbReference type="ARBA" id="ARBA00022801"/>
    </source>
</evidence>
<dbReference type="Gene3D" id="2.70.70.10">
    <property type="entry name" value="Glucose Permease (Domain IIA)"/>
    <property type="match status" value="1"/>
</dbReference>
<sequence length="427" mass="48102">MQKKSPQKKLWWIVLVVGTIAIALFSIFNRGGKDAPSNTGSDATDTLLVQKPKVEERKFGIPITKFNVVEGEVRRGAVFSDLLLDYNISWEQILVAADSCKKVFPVTKIKAGNAYSVFTYLKDSIETAAYFLYQIDKTDFLRISLKDSTNAKIFSLPVETTLRSGNVKITSNLYDAFKEKDLPVGLALKLSDIYAWTLDFYRLNKNDEFSFLFEERKAEGKSIGVGRVLAAEYRSGNDTLDAFRFYHSALDMDQFFDHKGENLQKSMLKSPVKFGRISSRYSLRRFHPVQKRYKAHLGTDYAAPHGTPILAVGDGVVLEAKYSKYNGRYVKIKHNSTYTSQYLHMSKYGSGIKAGVRVKQGQIIGYVGATGLATGPHVCLRLWKYGKQVDHLREKFSPADPIPATDLPVFQDSVRVLKQYLSGFQDA</sequence>
<dbReference type="InterPro" id="IPR045834">
    <property type="entry name" value="Csd3_N2"/>
</dbReference>
<keyword evidence="7" id="KW-0482">Metalloprotease</keyword>
<dbReference type="AlphaFoldDB" id="A0A5C6VL55"/>
<dbReference type="InterPro" id="IPR016047">
    <property type="entry name" value="M23ase_b-sheet_dom"/>
</dbReference>
<dbReference type="Pfam" id="PF19425">
    <property type="entry name" value="Csd3_N2"/>
    <property type="match status" value="1"/>
</dbReference>
<keyword evidence="12" id="KW-1185">Reference proteome</keyword>
<evidence type="ECO:0000313" key="12">
    <source>
        <dbReference type="Proteomes" id="UP000321168"/>
    </source>
</evidence>
<dbReference type="PANTHER" id="PTHR21666:SF288">
    <property type="entry name" value="CELL DIVISION PROTEIN YTFB"/>
    <property type="match status" value="1"/>
</dbReference>
<comment type="caution">
    <text evidence="11">The sequence shown here is derived from an EMBL/GenBank/DDBJ whole genome shotgun (WGS) entry which is preliminary data.</text>
</comment>
<evidence type="ECO:0000259" key="9">
    <source>
        <dbReference type="Pfam" id="PF01551"/>
    </source>
</evidence>
<dbReference type="InterPro" id="IPR011055">
    <property type="entry name" value="Dup_hybrid_motif"/>
</dbReference>
<gene>
    <name evidence="11" type="ORF">FRX97_00240</name>
</gene>
<feature type="domain" description="Csd3-like second N-terminal" evidence="10">
    <location>
        <begin position="171"/>
        <end position="281"/>
    </location>
</feature>
<dbReference type="EMBL" id="VORB01000001">
    <property type="protein sequence ID" value="TXC85086.1"/>
    <property type="molecule type" value="Genomic_DNA"/>
</dbReference>
<evidence type="ECO:0000256" key="7">
    <source>
        <dbReference type="ARBA" id="ARBA00023049"/>
    </source>
</evidence>
<dbReference type="PANTHER" id="PTHR21666">
    <property type="entry name" value="PEPTIDASE-RELATED"/>
    <property type="match status" value="1"/>
</dbReference>
<keyword evidence="4" id="KW-0479">Metal-binding</keyword>
<dbReference type="CDD" id="cd12797">
    <property type="entry name" value="M23_peptidase"/>
    <property type="match status" value="1"/>
</dbReference>
<dbReference type="Pfam" id="PF01551">
    <property type="entry name" value="Peptidase_M23"/>
    <property type="match status" value="1"/>
</dbReference>
<dbReference type="GO" id="GO:0004222">
    <property type="term" value="F:metalloendopeptidase activity"/>
    <property type="evidence" value="ECO:0007669"/>
    <property type="project" value="TreeGrafter"/>
</dbReference>
<organism evidence="11 12">
    <name type="scientific">Luteibaculum oceani</name>
    <dbReference type="NCBI Taxonomy" id="1294296"/>
    <lineage>
        <taxon>Bacteria</taxon>
        <taxon>Pseudomonadati</taxon>
        <taxon>Bacteroidota</taxon>
        <taxon>Flavobacteriia</taxon>
        <taxon>Flavobacteriales</taxon>
        <taxon>Luteibaculaceae</taxon>
        <taxon>Luteibaculum</taxon>
    </lineage>
</organism>
<evidence type="ECO:0000256" key="3">
    <source>
        <dbReference type="ARBA" id="ARBA00022670"/>
    </source>
</evidence>
<dbReference type="Proteomes" id="UP000321168">
    <property type="component" value="Unassembled WGS sequence"/>
</dbReference>
<keyword evidence="8" id="KW-0812">Transmembrane</keyword>
<dbReference type="InterPro" id="IPR050570">
    <property type="entry name" value="Cell_wall_metabolism_enzyme"/>
</dbReference>
<dbReference type="GO" id="GO:0006508">
    <property type="term" value="P:proteolysis"/>
    <property type="evidence" value="ECO:0007669"/>
    <property type="project" value="UniProtKB-KW"/>
</dbReference>
<feature type="transmembrane region" description="Helical" evidence="8">
    <location>
        <begin position="10"/>
        <end position="28"/>
    </location>
</feature>
<keyword evidence="5" id="KW-0378">Hydrolase</keyword>
<comment type="subcellular location">
    <subcellularLocation>
        <location evidence="2">Cell envelope</location>
    </subcellularLocation>
</comment>
<keyword evidence="8" id="KW-0472">Membrane</keyword>
<evidence type="ECO:0000256" key="4">
    <source>
        <dbReference type="ARBA" id="ARBA00022723"/>
    </source>
</evidence>
<evidence type="ECO:0000256" key="2">
    <source>
        <dbReference type="ARBA" id="ARBA00004196"/>
    </source>
</evidence>
<dbReference type="OrthoDB" id="9810477at2"/>
<evidence type="ECO:0000259" key="10">
    <source>
        <dbReference type="Pfam" id="PF19425"/>
    </source>
</evidence>
<dbReference type="GO" id="GO:0030313">
    <property type="term" value="C:cell envelope"/>
    <property type="evidence" value="ECO:0007669"/>
    <property type="project" value="UniProtKB-SubCell"/>
</dbReference>
<dbReference type="Gene3D" id="3.10.450.350">
    <property type="match status" value="1"/>
</dbReference>
<name>A0A5C6VL55_9FLAO</name>